<feature type="region of interest" description="Disordered" evidence="1">
    <location>
        <begin position="59"/>
        <end position="80"/>
    </location>
</feature>
<gene>
    <name evidence="2" type="ORF">LCGC14_1769730</name>
</gene>
<organism evidence="2">
    <name type="scientific">marine sediment metagenome</name>
    <dbReference type="NCBI Taxonomy" id="412755"/>
    <lineage>
        <taxon>unclassified sequences</taxon>
        <taxon>metagenomes</taxon>
        <taxon>ecological metagenomes</taxon>
    </lineage>
</organism>
<protein>
    <submittedName>
        <fullName evidence="2">Uncharacterized protein</fullName>
    </submittedName>
</protein>
<reference evidence="2" key="1">
    <citation type="journal article" date="2015" name="Nature">
        <title>Complex archaea that bridge the gap between prokaryotes and eukaryotes.</title>
        <authorList>
            <person name="Spang A."/>
            <person name="Saw J.H."/>
            <person name="Jorgensen S.L."/>
            <person name="Zaremba-Niedzwiedzka K."/>
            <person name="Martijn J."/>
            <person name="Lind A.E."/>
            <person name="van Eijk R."/>
            <person name="Schleper C."/>
            <person name="Guy L."/>
            <person name="Ettema T.J."/>
        </authorList>
    </citation>
    <scope>NUCLEOTIDE SEQUENCE</scope>
</reference>
<comment type="caution">
    <text evidence="2">The sequence shown here is derived from an EMBL/GenBank/DDBJ whole genome shotgun (WGS) entry which is preliminary data.</text>
</comment>
<name>A0A0F9GYP4_9ZZZZ</name>
<evidence type="ECO:0000256" key="1">
    <source>
        <dbReference type="SAM" id="MobiDB-lite"/>
    </source>
</evidence>
<dbReference type="AlphaFoldDB" id="A0A0F9GYP4"/>
<proteinExistence type="predicted"/>
<accession>A0A0F9GYP4</accession>
<dbReference type="EMBL" id="LAZR01016578">
    <property type="protein sequence ID" value="KKM03905.1"/>
    <property type="molecule type" value="Genomic_DNA"/>
</dbReference>
<evidence type="ECO:0000313" key="2">
    <source>
        <dbReference type="EMBL" id="KKM03905.1"/>
    </source>
</evidence>
<sequence>MGEEAEYLIDKLIDGPFFIEAGLDVHLARRRIAARNEERKRLAKKGKLLAEELLNGIDTAQHGNDPVSSGPNEVGYGAKK</sequence>